<comment type="caution">
    <text evidence="1">The sequence shown here is derived from an EMBL/GenBank/DDBJ whole genome shotgun (WGS) entry which is preliminary data.</text>
</comment>
<name>A0A1G2BR53_9BACT</name>
<evidence type="ECO:0000313" key="2">
    <source>
        <dbReference type="Proteomes" id="UP000177349"/>
    </source>
</evidence>
<protein>
    <submittedName>
        <fullName evidence="1">Uncharacterized protein</fullName>
    </submittedName>
</protein>
<sequence length="196" mass="22214">MQFPLPEYVFVIDTEQYAGNFERSLCAYVTGCVGECTVGEEDAVRFRLEFPDDNPFEDLVQDVPDESGCRRPATVWATPGWFNNGMGGEFRDGDDLGAQQHYEASCIEEAKREHYADPAHNAEHRIEFEKMAQQPFTRYPAYRSVAICLSDKPSDELVAIMKKRAAAFCSEQAIPLIGYRLIRVTLTEQEVDISKL</sequence>
<dbReference type="Proteomes" id="UP000177349">
    <property type="component" value="Unassembled WGS sequence"/>
</dbReference>
<accession>A0A1G2BR53</accession>
<dbReference type="AlphaFoldDB" id="A0A1G2BR53"/>
<dbReference type="EMBL" id="MHKN01000037">
    <property type="protein sequence ID" value="OGY91614.1"/>
    <property type="molecule type" value="Genomic_DNA"/>
</dbReference>
<gene>
    <name evidence="1" type="ORF">A3B31_00610</name>
</gene>
<reference evidence="1 2" key="1">
    <citation type="journal article" date="2016" name="Nat. Commun.">
        <title>Thousands of microbial genomes shed light on interconnected biogeochemical processes in an aquifer system.</title>
        <authorList>
            <person name="Anantharaman K."/>
            <person name="Brown C.T."/>
            <person name="Hug L.A."/>
            <person name="Sharon I."/>
            <person name="Castelle C.J."/>
            <person name="Probst A.J."/>
            <person name="Thomas B.C."/>
            <person name="Singh A."/>
            <person name="Wilkins M.J."/>
            <person name="Karaoz U."/>
            <person name="Brodie E.L."/>
            <person name="Williams K.H."/>
            <person name="Hubbard S.S."/>
            <person name="Banfield J.F."/>
        </authorList>
    </citation>
    <scope>NUCLEOTIDE SEQUENCE [LARGE SCALE GENOMIC DNA]</scope>
</reference>
<proteinExistence type="predicted"/>
<evidence type="ECO:0000313" key="1">
    <source>
        <dbReference type="EMBL" id="OGY91614.1"/>
    </source>
</evidence>
<organism evidence="1 2">
    <name type="scientific">Candidatus Komeilibacteria bacterium RIFCSPLOWO2_01_FULL_53_11</name>
    <dbReference type="NCBI Taxonomy" id="1798552"/>
    <lineage>
        <taxon>Bacteria</taxon>
        <taxon>Candidatus Komeiliibacteriota</taxon>
    </lineage>
</organism>